<gene>
    <name evidence="2" type="ordered locus">RHA1_ro09091</name>
</gene>
<dbReference type="HOGENOM" id="CLU_2424940_0_0_11"/>
<evidence type="ECO:0000313" key="2">
    <source>
        <dbReference type="EMBL" id="ABH00135.1"/>
    </source>
</evidence>
<dbReference type="KEGG" id="rha:RHA1_ro09091"/>
<proteinExistence type="predicted"/>
<accession>Q0RX51</accession>
<geneLocation type="plasmid" evidence="2 3">
    <name>pRHL1</name>
</geneLocation>
<protein>
    <submittedName>
        <fullName evidence="2">Uncharacterized protein</fullName>
    </submittedName>
</protein>
<feature type="region of interest" description="Disordered" evidence="1">
    <location>
        <begin position="71"/>
        <end position="91"/>
    </location>
</feature>
<name>Q0RX51_RHOJR</name>
<dbReference type="EMBL" id="CP000432">
    <property type="protein sequence ID" value="ABH00135.1"/>
    <property type="molecule type" value="Genomic_DNA"/>
</dbReference>
<organism evidence="2 3">
    <name type="scientific">Rhodococcus jostii (strain RHA1)</name>
    <dbReference type="NCBI Taxonomy" id="101510"/>
    <lineage>
        <taxon>Bacteria</taxon>
        <taxon>Bacillati</taxon>
        <taxon>Actinomycetota</taxon>
        <taxon>Actinomycetes</taxon>
        <taxon>Mycobacteriales</taxon>
        <taxon>Nocardiaceae</taxon>
        <taxon>Rhodococcus</taxon>
    </lineage>
</organism>
<keyword evidence="2" id="KW-0614">Plasmid</keyword>
<dbReference type="Proteomes" id="UP000008710">
    <property type="component" value="Plasmid pRHL1"/>
</dbReference>
<sequence>MKSVQVLVHGGSTAAPVTDDSGAWFRSRRDRSAARRLENARQRLRSPTHGAPSKVCDNRVQRRGYYRLSIGTSSGEPCETATESAKFQRFE</sequence>
<reference evidence="3" key="1">
    <citation type="journal article" date="2006" name="Proc. Natl. Acad. Sci. U.S.A.">
        <title>The complete genome of Rhodococcus sp. RHA1 provides insights into a catabolic powerhouse.</title>
        <authorList>
            <person name="McLeod M.P."/>
            <person name="Warren R.L."/>
            <person name="Hsiao W.W.L."/>
            <person name="Araki N."/>
            <person name="Myhre M."/>
            <person name="Fernandes C."/>
            <person name="Miyazawa D."/>
            <person name="Wong W."/>
            <person name="Lillquist A.L."/>
            <person name="Wang D."/>
            <person name="Dosanjh M."/>
            <person name="Hara H."/>
            <person name="Petrescu A."/>
            <person name="Morin R.D."/>
            <person name="Yang G."/>
            <person name="Stott J.M."/>
            <person name="Schein J.E."/>
            <person name="Shin H."/>
            <person name="Smailus D."/>
            <person name="Siddiqui A.S."/>
            <person name="Marra M.A."/>
            <person name="Jones S.J.M."/>
            <person name="Holt R."/>
            <person name="Brinkman F.S.L."/>
            <person name="Miyauchi K."/>
            <person name="Fukuda M."/>
            <person name="Davies J.E."/>
            <person name="Mohn W.W."/>
            <person name="Eltis L.D."/>
        </authorList>
    </citation>
    <scope>NUCLEOTIDE SEQUENCE [LARGE SCALE GENOMIC DNA]</scope>
    <source>
        <strain evidence="3">RHA1</strain>
    </source>
</reference>
<dbReference type="AlphaFoldDB" id="Q0RX51"/>
<feature type="compositionally biased region" description="Polar residues" evidence="1">
    <location>
        <begin position="71"/>
        <end position="85"/>
    </location>
</feature>
<evidence type="ECO:0000256" key="1">
    <source>
        <dbReference type="SAM" id="MobiDB-lite"/>
    </source>
</evidence>
<evidence type="ECO:0000313" key="3">
    <source>
        <dbReference type="Proteomes" id="UP000008710"/>
    </source>
</evidence>